<evidence type="ECO:0000256" key="1">
    <source>
        <dbReference type="ARBA" id="ARBA00004141"/>
    </source>
</evidence>
<organism evidence="8 9">
    <name type="scientific">Belliella filtrata</name>
    <dbReference type="NCBI Taxonomy" id="2923435"/>
    <lineage>
        <taxon>Bacteria</taxon>
        <taxon>Pseudomonadati</taxon>
        <taxon>Bacteroidota</taxon>
        <taxon>Cytophagia</taxon>
        <taxon>Cytophagales</taxon>
        <taxon>Cyclobacteriaceae</taxon>
        <taxon>Belliella</taxon>
    </lineage>
</organism>
<feature type="transmembrane region" description="Helical" evidence="7">
    <location>
        <begin position="30"/>
        <end position="49"/>
    </location>
</feature>
<feature type="transmembrane region" description="Helical" evidence="7">
    <location>
        <begin position="55"/>
        <end position="75"/>
    </location>
</feature>
<evidence type="ECO:0000313" key="9">
    <source>
        <dbReference type="Proteomes" id="UP001165489"/>
    </source>
</evidence>
<keyword evidence="9" id="KW-1185">Reference proteome</keyword>
<evidence type="ECO:0000256" key="3">
    <source>
        <dbReference type="ARBA" id="ARBA00022475"/>
    </source>
</evidence>
<comment type="caution">
    <text evidence="8">The sequence shown here is derived from an EMBL/GenBank/DDBJ whole genome shotgun (WGS) entry which is preliminary data.</text>
</comment>
<feature type="transmembrane region" description="Helical" evidence="7">
    <location>
        <begin position="190"/>
        <end position="207"/>
    </location>
</feature>
<dbReference type="EMBL" id="JAKZGP010000001">
    <property type="protein sequence ID" value="MCH7408048.1"/>
    <property type="molecule type" value="Genomic_DNA"/>
</dbReference>
<keyword evidence="3" id="KW-1003">Cell membrane</keyword>
<evidence type="ECO:0000256" key="5">
    <source>
        <dbReference type="ARBA" id="ARBA00022989"/>
    </source>
</evidence>
<dbReference type="InterPro" id="IPR004776">
    <property type="entry name" value="Mem_transp_PIN-like"/>
</dbReference>
<comment type="subcellular location">
    <subcellularLocation>
        <location evidence="1">Membrane</location>
        <topology evidence="1">Multi-pass membrane protein</topology>
    </subcellularLocation>
</comment>
<sequence length="302" mass="33174">MGNLFLIIIFLAIGILLQGLSMLPSTTAKYLNTYLIYIVLPTLSFRFIPDIVIDSTLLMPVSSAWISFGLSWSLFGTLGKVYQWDRSLTGCLIITAGLANTSFVGFPIVNALYGDEALKIALIIDQAGSFIIVSSVAIIVASIYSKEKKRKRDISRKILTFPPFISFVLAIMMNLLSLNLPAQLDMVFEWIGQTLTPLALIAVGLQLKVNFQAIKSTYLWFGLTFKLLIAPLVIFILYGIILKADGLVFEVSVIEMAMAPMITGSIIAISHDLKPKLASLLVGVGIPLSFLSIGVWYWIVSL</sequence>
<dbReference type="Proteomes" id="UP001165489">
    <property type="component" value="Unassembled WGS sequence"/>
</dbReference>
<feature type="transmembrane region" description="Helical" evidence="7">
    <location>
        <begin position="247"/>
        <end position="270"/>
    </location>
</feature>
<dbReference type="PANTHER" id="PTHR36838">
    <property type="entry name" value="AUXIN EFFLUX CARRIER FAMILY PROTEIN"/>
    <property type="match status" value="1"/>
</dbReference>
<dbReference type="Pfam" id="PF03547">
    <property type="entry name" value="Mem_trans"/>
    <property type="match status" value="1"/>
</dbReference>
<proteinExistence type="predicted"/>
<dbReference type="PANTHER" id="PTHR36838:SF1">
    <property type="entry name" value="SLR1864 PROTEIN"/>
    <property type="match status" value="1"/>
</dbReference>
<evidence type="ECO:0000256" key="2">
    <source>
        <dbReference type="ARBA" id="ARBA00022448"/>
    </source>
</evidence>
<feature type="transmembrane region" description="Helical" evidence="7">
    <location>
        <begin position="157"/>
        <end position="178"/>
    </location>
</feature>
<gene>
    <name evidence="8" type="ORF">MM239_01460</name>
</gene>
<dbReference type="RefSeq" id="WP_241345982.1">
    <property type="nucleotide sequence ID" value="NZ_JAKZGP010000001.1"/>
</dbReference>
<protein>
    <submittedName>
        <fullName evidence="8">AEC family transporter</fullName>
    </submittedName>
</protein>
<feature type="transmembrane region" description="Helical" evidence="7">
    <location>
        <begin position="277"/>
        <end position="299"/>
    </location>
</feature>
<accession>A0ABS9UV58</accession>
<evidence type="ECO:0000256" key="4">
    <source>
        <dbReference type="ARBA" id="ARBA00022692"/>
    </source>
</evidence>
<evidence type="ECO:0000256" key="7">
    <source>
        <dbReference type="SAM" id="Phobius"/>
    </source>
</evidence>
<evidence type="ECO:0000313" key="8">
    <source>
        <dbReference type="EMBL" id="MCH7408048.1"/>
    </source>
</evidence>
<reference evidence="8" key="1">
    <citation type="submission" date="2022-03" db="EMBL/GenBank/DDBJ databases">
        <title>De novo assembled genomes of Belliella spp. (Cyclobacteriaceae) strains.</title>
        <authorList>
            <person name="Szabo A."/>
            <person name="Korponai K."/>
            <person name="Felfoldi T."/>
        </authorList>
    </citation>
    <scope>NUCLEOTIDE SEQUENCE</scope>
    <source>
        <strain evidence="8">DSM 111904</strain>
    </source>
</reference>
<feature type="transmembrane region" description="Helical" evidence="7">
    <location>
        <begin position="87"/>
        <end position="108"/>
    </location>
</feature>
<feature type="transmembrane region" description="Helical" evidence="7">
    <location>
        <begin position="120"/>
        <end position="145"/>
    </location>
</feature>
<keyword evidence="6 7" id="KW-0472">Membrane</keyword>
<evidence type="ECO:0000256" key="6">
    <source>
        <dbReference type="ARBA" id="ARBA00023136"/>
    </source>
</evidence>
<name>A0ABS9UV58_9BACT</name>
<feature type="transmembrane region" description="Helical" evidence="7">
    <location>
        <begin position="6"/>
        <end position="23"/>
    </location>
</feature>
<keyword evidence="4 7" id="KW-0812">Transmembrane</keyword>
<keyword evidence="5 7" id="KW-1133">Transmembrane helix</keyword>
<feature type="transmembrane region" description="Helical" evidence="7">
    <location>
        <begin position="219"/>
        <end position="241"/>
    </location>
</feature>
<keyword evidence="2" id="KW-0813">Transport</keyword>